<gene>
    <name evidence="2" type="ORF">ERS137967_00416</name>
    <name evidence="3" type="ORF">QVN42_00015</name>
</gene>
<dbReference type="EMBL" id="JAUEHU010000001">
    <property type="protein sequence ID" value="MDN0085790.1"/>
    <property type="molecule type" value="Genomic_DNA"/>
</dbReference>
<protein>
    <submittedName>
        <fullName evidence="3">Uncharacterized protein</fullName>
    </submittedName>
</protein>
<proteinExistence type="predicted"/>
<evidence type="ECO:0000313" key="5">
    <source>
        <dbReference type="Proteomes" id="UP001167864"/>
    </source>
</evidence>
<evidence type="ECO:0000313" key="3">
    <source>
        <dbReference type="EMBL" id="MDN0085790.1"/>
    </source>
</evidence>
<comment type="caution">
    <text evidence="3">The sequence shown here is derived from an EMBL/GenBank/DDBJ whole genome shotgun (WGS) entry which is preliminary data.</text>
</comment>
<dbReference type="Proteomes" id="UP001167864">
    <property type="component" value="Unassembled WGS sequence"/>
</dbReference>
<sequence length="61" mass="6408">MQKKLLIALFAVMAMSSLGGVFLAGLNMYTRSTTPQETETVHSPLGDIAPAGMSNAGQKQP</sequence>
<accession>A0AAW7K459</accession>
<reference evidence="3" key="2">
    <citation type="submission" date="2023-06" db="EMBL/GenBank/DDBJ databases">
        <authorList>
            <person name="Polev D.E."/>
            <person name="Saitova A.T."/>
            <person name="Bogumilchik E.A."/>
            <person name="Kokorina G.I."/>
            <person name="Voskresenskaia E.A."/>
        </authorList>
    </citation>
    <scope>NUCLEOTIDE SEQUENCE</scope>
    <source>
        <strain evidence="3">2145 StPb PI</strain>
    </source>
</reference>
<feature type="region of interest" description="Disordered" evidence="1">
    <location>
        <begin position="34"/>
        <end position="61"/>
    </location>
</feature>
<dbReference type="EMBL" id="CPYD01000001">
    <property type="protein sequence ID" value="CND96177.1"/>
    <property type="molecule type" value="Genomic_DNA"/>
</dbReference>
<dbReference type="RefSeq" id="WP_049596651.1">
    <property type="nucleotide sequence ID" value="NZ_CPYD01000001.1"/>
</dbReference>
<evidence type="ECO:0000313" key="2">
    <source>
        <dbReference type="EMBL" id="CND96177.1"/>
    </source>
</evidence>
<dbReference type="Proteomes" id="UP000040578">
    <property type="component" value="Unassembled WGS sequence"/>
</dbReference>
<reference evidence="2 4" key="1">
    <citation type="submission" date="2015-03" db="EMBL/GenBank/DDBJ databases">
        <authorList>
            <consortium name="Pathogen Informatics"/>
            <person name="Murphy D."/>
        </authorList>
    </citation>
    <scope>NUCLEOTIDE SEQUENCE [LARGE SCALE GENOMIC DNA]</scope>
    <source>
        <strain evidence="2">Type strain: CIP110231</strain>
        <strain evidence="4">type strain: CIP110231</strain>
    </source>
</reference>
<dbReference type="AlphaFoldDB" id="A0AAW7K459"/>
<evidence type="ECO:0000313" key="4">
    <source>
        <dbReference type="Proteomes" id="UP000040578"/>
    </source>
</evidence>
<organism evidence="3 5">
    <name type="scientific">Yersinia nurmii</name>
    <dbReference type="NCBI Taxonomy" id="685706"/>
    <lineage>
        <taxon>Bacteria</taxon>
        <taxon>Pseudomonadati</taxon>
        <taxon>Pseudomonadota</taxon>
        <taxon>Gammaproteobacteria</taxon>
        <taxon>Enterobacterales</taxon>
        <taxon>Yersiniaceae</taxon>
        <taxon>Yersinia</taxon>
    </lineage>
</organism>
<evidence type="ECO:0000256" key="1">
    <source>
        <dbReference type="SAM" id="MobiDB-lite"/>
    </source>
</evidence>
<keyword evidence="4" id="KW-1185">Reference proteome</keyword>
<name>A0AAW7K459_9GAMM</name>